<dbReference type="GO" id="GO:0005085">
    <property type="term" value="F:guanyl-nucleotide exchange factor activity"/>
    <property type="evidence" value="ECO:0007669"/>
    <property type="project" value="InterPro"/>
</dbReference>
<dbReference type="Pfam" id="PF20252">
    <property type="entry name" value="BIG2_C"/>
    <property type="match status" value="1"/>
</dbReference>
<dbReference type="InterPro" id="IPR016024">
    <property type="entry name" value="ARM-type_fold"/>
</dbReference>
<sequence>MWFICVYSTSKINIMFTENAHECPRMNPTVQMKSMGAIFLAGGIKKILDDRDIKRKENLQLKKACECVLEDLKAEEEHKTEASSSSFEADHYFLSLELACNSKSPEIVVSSLACIQKLIAYGYLTGNGVDTSNPGKKLIDRIVTAICAPIVAHGANETVLLNSNKAILEVVLSSHCEVHGESLIHAVRTCFNMYLTSKNKMNQATAEVTMKRVINTVIEKLKQFGDVKDDETIVREVVEMLVTSTDEMELQPDGRAGIHKGNRTKNNEKEDPLSFQNVYQEDVFLVFQELCILSQIEENETTNEISLRFKLLIMEILLGVLQTHSVVLQSSQPCITVMKRVLCIALTQNATLNPNIQVFERSCDVFVELLDKFKAHLKASIEVFFKDIILPILVLDAYSFEQKMIVMKTIEKILTNPQSVVDMYVNYDLGLTSGNLFKLIVEEISKTTVLTANDYTPYAQKVKEREMRLLGLSCLSNILQCLADWWQVCEVQKITDDLDEATNQNKIEKTTVQTFEALKQQKNLLEQGIQIFAEKPKKGLKFLQDNGFVGESAIDVADFMMKEERLDKTQVGDYLGDIDDFNISVMNAYIDILDFSSIDILAALRLFLEKFRLPGEAQKIDRLMMKFASRYIDCNPNQEIFASASAAYVLAYSIILLTTDLHNKTIKNKITKEGYFSMNRGVNDGANFPEELLVSIFNDISKNEIKMKAGATALLRSRVTPGQGALATYEERKKMAALEMEAMSQTARALMESASDTHSHFTPAQHQHHVNPMFEMCWAPCLVAFSMGVQLSDDEEEWSLCLKGLRVGTRAACVLQERNGTEEKEQKERNKRKEAFIKALVGFTLLAAPGAKQAPLLKKNTDVIHTLLLIGKEDGEYLDESWIDVMRCMSSLDFMQLIGGKLPDIPMNEATIQSFQEAFSYTFSQSVVVPIDRIFTGSSRLSSEAIIHFVHALCEVSREELAYPEAPRMFLLGKVVEVAFYNMNRIRFEWGRIWNVIGEHFNAAGCSSDESVACYSIDALRQLSIKFLEKGELPNFRFQKEFLRPFEVMMRNNQNAEVRNLVVQCCTYLVKAHSSCLRSGWQNIFSVMTISSGDESMEVVKSAFQTTSYIVEHRFKHDFLWILESFQDVLKCLEEFACNPNLPGKNTEAIRLIGLCAASVSENSHKMNEESHSDSQLYKGLTADQHIWLRGWLPIFLKLSSILNESKSDVRKQSLNVLFEIMEKYGSEFKDEWWKDLFDIIFRIFDPSKIENHNSDKQEWISTTCNHAMPKVVNVFTKFFTQLSTELLPIIYKQFSVFIQQRMSFQFLTSSIIIINSENEQIALCTISCFETLISKNGEKFTESMWDQTIELIRDLCSTPTTDSPLPLEFYVTRYELVDSISRIVLGDTRESLQHQKSEGLFLHISPQSLLKICDVLAESYKMAKLENPNKPNLIKLETRSLSTMLSITVRLLYDLRAKDISEEVFKRVLEVVSLSFKGYGSAKLDETRGAYGDVVCELLSQCNSLPNEMISLLGSEFPSKLCDLVKTVKGRRMRDLLSDSLRKLTHTKNTN</sequence>
<keyword evidence="4" id="KW-0963">Cytoplasm</keyword>
<evidence type="ECO:0000256" key="6">
    <source>
        <dbReference type="ARBA" id="ARBA00023136"/>
    </source>
</evidence>
<dbReference type="InterPro" id="IPR023394">
    <property type="entry name" value="Sec7_C_sf"/>
</dbReference>
<dbReference type="PANTHER" id="PTHR10663:SF375">
    <property type="entry name" value="LD29171P"/>
    <property type="match status" value="1"/>
</dbReference>
<keyword evidence="5" id="KW-0653">Protein transport</keyword>
<dbReference type="Gene3D" id="1.10.1000.11">
    <property type="entry name" value="Arf Nucleotide-binding Site Opener,domain 2"/>
    <property type="match status" value="1"/>
</dbReference>
<evidence type="ECO:0000259" key="7">
    <source>
        <dbReference type="PROSITE" id="PS50190"/>
    </source>
</evidence>
<dbReference type="SUPFAM" id="SSF48425">
    <property type="entry name" value="Sec7 domain"/>
    <property type="match status" value="1"/>
</dbReference>
<dbReference type="STRING" id="31234.E3LQY2"/>
<accession>E3LQY2</accession>
<keyword evidence="6" id="KW-0472">Membrane</keyword>
<gene>
    <name evidence="8" type="ORF">CRE_26240</name>
</gene>
<evidence type="ECO:0000256" key="2">
    <source>
        <dbReference type="ARBA" id="ARBA00004496"/>
    </source>
</evidence>
<dbReference type="eggNOG" id="KOG0929">
    <property type="taxonomic scope" value="Eukaryota"/>
</dbReference>
<dbReference type="SMART" id="SM00222">
    <property type="entry name" value="Sec7"/>
    <property type="match status" value="1"/>
</dbReference>
<evidence type="ECO:0000256" key="3">
    <source>
        <dbReference type="ARBA" id="ARBA00022448"/>
    </source>
</evidence>
<proteinExistence type="predicted"/>
<dbReference type="Gene3D" id="1.25.10.10">
    <property type="entry name" value="Leucine-rich Repeat Variant"/>
    <property type="match status" value="1"/>
</dbReference>
<keyword evidence="9" id="KW-1185">Reference proteome</keyword>
<evidence type="ECO:0000313" key="8">
    <source>
        <dbReference type="EMBL" id="EFP07383.1"/>
    </source>
</evidence>
<dbReference type="OrthoDB" id="18431at2759"/>
<name>E3LQY2_CAERE</name>
<dbReference type="InParanoid" id="E3LQY2"/>
<dbReference type="InterPro" id="IPR000904">
    <property type="entry name" value="Sec7_dom"/>
</dbReference>
<dbReference type="InterPro" id="IPR015403">
    <property type="entry name" value="Mon2/Sec7/BIG1-like_HDS"/>
</dbReference>
<evidence type="ECO:0000313" key="9">
    <source>
        <dbReference type="Proteomes" id="UP000008281"/>
    </source>
</evidence>
<evidence type="ECO:0000256" key="1">
    <source>
        <dbReference type="ARBA" id="ARBA00004370"/>
    </source>
</evidence>
<dbReference type="GO" id="GO:0016020">
    <property type="term" value="C:membrane"/>
    <property type="evidence" value="ECO:0007669"/>
    <property type="project" value="UniProtKB-SubCell"/>
</dbReference>
<keyword evidence="3" id="KW-0813">Transport</keyword>
<dbReference type="InterPro" id="IPR011989">
    <property type="entry name" value="ARM-like"/>
</dbReference>
<dbReference type="PANTHER" id="PTHR10663">
    <property type="entry name" value="GUANYL-NUCLEOTIDE EXCHANGE FACTOR"/>
    <property type="match status" value="1"/>
</dbReference>
<dbReference type="InterPro" id="IPR035999">
    <property type="entry name" value="Sec7_dom_sf"/>
</dbReference>
<dbReference type="InterPro" id="IPR032691">
    <property type="entry name" value="Mon2/Sec7/BIG1-like_HUS"/>
</dbReference>
<dbReference type="FunFam" id="1.10.1000.11:FF:000003">
    <property type="entry name" value="Brefeldin A-inhibited guanine nucleotide-exchange protein 1"/>
    <property type="match status" value="1"/>
</dbReference>
<dbReference type="Gene3D" id="1.10.220.20">
    <property type="match status" value="1"/>
</dbReference>
<organism evidence="9">
    <name type="scientific">Caenorhabditis remanei</name>
    <name type="common">Caenorhabditis vulgaris</name>
    <dbReference type="NCBI Taxonomy" id="31234"/>
    <lineage>
        <taxon>Eukaryota</taxon>
        <taxon>Metazoa</taxon>
        <taxon>Ecdysozoa</taxon>
        <taxon>Nematoda</taxon>
        <taxon>Chromadorea</taxon>
        <taxon>Rhabditida</taxon>
        <taxon>Rhabditina</taxon>
        <taxon>Rhabditomorpha</taxon>
        <taxon>Rhabditoidea</taxon>
        <taxon>Rhabditidae</taxon>
        <taxon>Peloderinae</taxon>
        <taxon>Caenorhabditis</taxon>
    </lineage>
</organism>
<dbReference type="Proteomes" id="UP000008281">
    <property type="component" value="Unassembled WGS sequence"/>
</dbReference>
<dbReference type="Pfam" id="PF09324">
    <property type="entry name" value="Sec7-like_HDS"/>
    <property type="match status" value="1"/>
</dbReference>
<dbReference type="EMBL" id="DS268413">
    <property type="protein sequence ID" value="EFP07383.1"/>
    <property type="molecule type" value="Genomic_DNA"/>
</dbReference>
<dbReference type="Pfam" id="PF12783">
    <property type="entry name" value="Sec7-like_HUS"/>
    <property type="match status" value="1"/>
</dbReference>
<dbReference type="FunFam" id="1.10.220.20:FF:000002">
    <property type="entry name" value="Brefeldin A-inhibited guanine nucleotide-exchange protein 1"/>
    <property type="match status" value="1"/>
</dbReference>
<dbReference type="GO" id="GO:0032012">
    <property type="term" value="P:regulation of ARF protein signal transduction"/>
    <property type="evidence" value="ECO:0007669"/>
    <property type="project" value="InterPro"/>
</dbReference>
<dbReference type="GO" id="GO:0005737">
    <property type="term" value="C:cytoplasm"/>
    <property type="evidence" value="ECO:0007669"/>
    <property type="project" value="UniProtKB-SubCell"/>
</dbReference>
<comment type="subcellular location">
    <subcellularLocation>
        <location evidence="2">Cytoplasm</location>
    </subcellularLocation>
    <subcellularLocation>
        <location evidence="1">Membrane</location>
    </subcellularLocation>
</comment>
<reference evidence="8" key="1">
    <citation type="submission" date="2007-07" db="EMBL/GenBank/DDBJ databases">
        <title>PCAP assembly of the Caenorhabditis remanei genome.</title>
        <authorList>
            <consortium name="The Caenorhabditis remanei Sequencing Consortium"/>
            <person name="Wilson R.K."/>
        </authorList>
    </citation>
    <scope>NUCLEOTIDE SEQUENCE [LARGE SCALE GENOMIC DNA]</scope>
    <source>
        <strain evidence="8">PB4641</strain>
    </source>
</reference>
<evidence type="ECO:0000256" key="4">
    <source>
        <dbReference type="ARBA" id="ARBA00022490"/>
    </source>
</evidence>
<evidence type="ECO:0000256" key="5">
    <source>
        <dbReference type="ARBA" id="ARBA00022927"/>
    </source>
</evidence>
<dbReference type="InterPro" id="IPR032629">
    <property type="entry name" value="DCB_dom"/>
</dbReference>
<dbReference type="GO" id="GO:0015031">
    <property type="term" value="P:protein transport"/>
    <property type="evidence" value="ECO:0007669"/>
    <property type="project" value="UniProtKB-KW"/>
</dbReference>
<dbReference type="InterPro" id="IPR046455">
    <property type="entry name" value="Sec7/BIG1-like_C"/>
</dbReference>
<protein>
    <recommendedName>
        <fullName evidence="7">SEC7 domain-containing protein</fullName>
    </recommendedName>
</protein>
<dbReference type="SUPFAM" id="SSF48371">
    <property type="entry name" value="ARM repeat"/>
    <property type="match status" value="1"/>
</dbReference>
<dbReference type="Pfam" id="PF01369">
    <property type="entry name" value="Sec7"/>
    <property type="match status" value="1"/>
</dbReference>
<dbReference type="OMA" id="FWKSNEM"/>
<dbReference type="CDD" id="cd00171">
    <property type="entry name" value="Sec7"/>
    <property type="match status" value="1"/>
</dbReference>
<dbReference type="Pfam" id="PF16213">
    <property type="entry name" value="DCB"/>
    <property type="match status" value="1"/>
</dbReference>
<feature type="domain" description="SEC7" evidence="7">
    <location>
        <begin position="514"/>
        <end position="703"/>
    </location>
</feature>
<dbReference type="HOGENOM" id="CLU_000691_1_2_1"/>
<dbReference type="PROSITE" id="PS50190">
    <property type="entry name" value="SEC7"/>
    <property type="match status" value="1"/>
</dbReference>